<dbReference type="InterPro" id="IPR011009">
    <property type="entry name" value="Kinase-like_dom_sf"/>
</dbReference>
<dbReference type="Proteomes" id="UP000230233">
    <property type="component" value="Unassembled WGS sequence"/>
</dbReference>
<dbReference type="Pfam" id="PF00069">
    <property type="entry name" value="Pkinase"/>
    <property type="match status" value="1"/>
</dbReference>
<dbReference type="SUPFAM" id="SSF56112">
    <property type="entry name" value="Protein kinase-like (PK-like)"/>
    <property type="match status" value="1"/>
</dbReference>
<evidence type="ECO:0000259" key="2">
    <source>
        <dbReference type="PROSITE" id="PS50011"/>
    </source>
</evidence>
<reference evidence="4" key="1">
    <citation type="submission" date="2017-10" db="EMBL/GenBank/DDBJ databases">
        <title>Rapid genome shrinkage in a self-fertile nematode reveals novel sperm competition proteins.</title>
        <authorList>
            <person name="Yin D."/>
            <person name="Schwarz E.M."/>
            <person name="Thomas C.G."/>
            <person name="Felde R.L."/>
            <person name="Korf I.F."/>
            <person name="Cutter A.D."/>
            <person name="Schartner C.M."/>
            <person name="Ralston E.J."/>
            <person name="Meyer B.J."/>
            <person name="Haag E.S."/>
        </authorList>
    </citation>
    <scope>NUCLEOTIDE SEQUENCE [LARGE SCALE GENOMIC DNA]</scope>
    <source>
        <strain evidence="4">JU1422</strain>
    </source>
</reference>
<dbReference type="Gene3D" id="3.30.200.20">
    <property type="entry name" value="Phosphorylase Kinase, domain 1"/>
    <property type="match status" value="1"/>
</dbReference>
<evidence type="ECO:0000313" key="3">
    <source>
        <dbReference type="EMBL" id="PIC12854.1"/>
    </source>
</evidence>
<dbReference type="GO" id="GO:0004672">
    <property type="term" value="F:protein kinase activity"/>
    <property type="evidence" value="ECO:0007669"/>
    <property type="project" value="InterPro"/>
</dbReference>
<name>A0A2G5SCQ9_9PELO</name>
<organism evidence="3 4">
    <name type="scientific">Caenorhabditis nigoni</name>
    <dbReference type="NCBI Taxonomy" id="1611254"/>
    <lineage>
        <taxon>Eukaryota</taxon>
        <taxon>Metazoa</taxon>
        <taxon>Ecdysozoa</taxon>
        <taxon>Nematoda</taxon>
        <taxon>Chromadorea</taxon>
        <taxon>Rhabditida</taxon>
        <taxon>Rhabditina</taxon>
        <taxon>Rhabditomorpha</taxon>
        <taxon>Rhabditoidea</taxon>
        <taxon>Rhabditidae</taxon>
        <taxon>Peloderinae</taxon>
        <taxon>Caenorhabditis</taxon>
    </lineage>
</organism>
<dbReference type="Gene3D" id="1.10.510.10">
    <property type="entry name" value="Transferase(Phosphotransferase) domain 1"/>
    <property type="match status" value="1"/>
</dbReference>
<dbReference type="PANTHER" id="PTHR11909">
    <property type="entry name" value="CASEIN KINASE-RELATED"/>
    <property type="match status" value="1"/>
</dbReference>
<dbReference type="EMBL" id="PDUG01000017">
    <property type="protein sequence ID" value="PIC12854.1"/>
    <property type="molecule type" value="Genomic_DNA"/>
</dbReference>
<keyword evidence="1" id="KW-0067">ATP-binding</keyword>
<feature type="binding site" evidence="1">
    <location>
        <position position="89"/>
    </location>
    <ligand>
        <name>ATP</name>
        <dbReference type="ChEBI" id="CHEBI:30616"/>
    </ligand>
</feature>
<protein>
    <recommendedName>
        <fullName evidence="2">Protein kinase domain-containing protein</fullName>
    </recommendedName>
</protein>
<dbReference type="PROSITE" id="PS50011">
    <property type="entry name" value="PROTEIN_KINASE_DOM"/>
    <property type="match status" value="1"/>
</dbReference>
<evidence type="ECO:0000256" key="1">
    <source>
        <dbReference type="PROSITE-ProRule" id="PRU10141"/>
    </source>
</evidence>
<dbReference type="GO" id="GO:0005524">
    <property type="term" value="F:ATP binding"/>
    <property type="evidence" value="ECO:0007669"/>
    <property type="project" value="UniProtKB-UniRule"/>
</dbReference>
<keyword evidence="4" id="KW-1185">Reference proteome</keyword>
<sequence length="329" mass="37430">MSMWGENLQKQIIPCRFLLRVCRSSLPSLPSHISVLRIMNPISCYTKGTSINNRYKVITRIGYGSFATAFKVQDSHDNDKVLVAKVARKSDDVSGKYNMEVAALTKLVGIKHWPQMMNHFETVSYRVIIMSEEGESLGNVLSRNNNGVFSNGNSLRVSYCLTKALDSLHHVGYVHRDINRDNITMKQQGKEIVITVIDLGNGSKSFPRQKCRFNSYPTSWHVMLGKEYCERDDFVSGLYLIAECLGAPIFNTKNKSLIDAKREFHNNPSSFFPLEQRWMAKLITIFDSMVFDKKTDLSPIWNSYATAIPRVSPLSPIEYEKINDVVVVQ</sequence>
<feature type="domain" description="Protein kinase" evidence="2">
    <location>
        <begin position="55"/>
        <end position="329"/>
    </location>
</feature>
<dbReference type="InterPro" id="IPR017441">
    <property type="entry name" value="Protein_kinase_ATP_BS"/>
</dbReference>
<dbReference type="OrthoDB" id="5806932at2759"/>
<accession>A0A2G5SCQ9</accession>
<keyword evidence="1" id="KW-0547">Nucleotide-binding</keyword>
<dbReference type="SMART" id="SM00220">
    <property type="entry name" value="S_TKc"/>
    <property type="match status" value="1"/>
</dbReference>
<dbReference type="STRING" id="1611254.A0A2G5SCQ9"/>
<proteinExistence type="predicted"/>
<evidence type="ECO:0000313" key="4">
    <source>
        <dbReference type="Proteomes" id="UP000230233"/>
    </source>
</evidence>
<comment type="caution">
    <text evidence="3">The sequence shown here is derived from an EMBL/GenBank/DDBJ whole genome shotgun (WGS) entry which is preliminary data.</text>
</comment>
<dbReference type="PROSITE" id="PS00107">
    <property type="entry name" value="PROTEIN_KINASE_ATP"/>
    <property type="match status" value="1"/>
</dbReference>
<dbReference type="AlphaFoldDB" id="A0A2G5SCQ9"/>
<dbReference type="InterPro" id="IPR000719">
    <property type="entry name" value="Prot_kinase_dom"/>
</dbReference>
<dbReference type="InterPro" id="IPR050235">
    <property type="entry name" value="CK1_Ser-Thr_kinase"/>
</dbReference>
<gene>
    <name evidence="3" type="ORF">B9Z55_028102</name>
</gene>